<keyword evidence="2" id="KW-1185">Reference proteome</keyword>
<dbReference type="HOGENOM" id="CLU_165009_0_0_1"/>
<dbReference type="Proteomes" id="UP000032141">
    <property type="component" value="Chromosome C3"/>
</dbReference>
<dbReference type="AlphaFoldDB" id="A0A0D3BGH5"/>
<dbReference type="Gramene" id="Bo3g115060.1">
    <property type="protein sequence ID" value="Bo3g115060.1"/>
    <property type="gene ID" value="Bo3g115060"/>
</dbReference>
<protein>
    <submittedName>
        <fullName evidence="1">Uncharacterized protein</fullName>
    </submittedName>
</protein>
<sequence>MYVELGEVVPSPKPLTGFEGTTSITLGYQTARCRKRRHEDRRFRSRCHPTIYNVIMGTP</sequence>
<dbReference type="EnsemblPlants" id="Bo3g115060.1">
    <property type="protein sequence ID" value="Bo3g115060.1"/>
    <property type="gene ID" value="Bo3g115060"/>
</dbReference>
<accession>A0A0D3BGH5</accession>
<evidence type="ECO:0000313" key="2">
    <source>
        <dbReference type="Proteomes" id="UP000032141"/>
    </source>
</evidence>
<organism evidence="1 2">
    <name type="scientific">Brassica oleracea var. oleracea</name>
    <dbReference type="NCBI Taxonomy" id="109376"/>
    <lineage>
        <taxon>Eukaryota</taxon>
        <taxon>Viridiplantae</taxon>
        <taxon>Streptophyta</taxon>
        <taxon>Embryophyta</taxon>
        <taxon>Tracheophyta</taxon>
        <taxon>Spermatophyta</taxon>
        <taxon>Magnoliopsida</taxon>
        <taxon>eudicotyledons</taxon>
        <taxon>Gunneridae</taxon>
        <taxon>Pentapetalae</taxon>
        <taxon>rosids</taxon>
        <taxon>malvids</taxon>
        <taxon>Brassicales</taxon>
        <taxon>Brassicaceae</taxon>
        <taxon>Brassiceae</taxon>
        <taxon>Brassica</taxon>
    </lineage>
</organism>
<proteinExistence type="predicted"/>
<reference evidence="1 2" key="1">
    <citation type="journal article" date="2014" name="Genome Biol.">
        <title>Transcriptome and methylome profiling reveals relics of genome dominance in the mesopolyploid Brassica oleracea.</title>
        <authorList>
            <person name="Parkin I.A."/>
            <person name="Koh C."/>
            <person name="Tang H."/>
            <person name="Robinson S.J."/>
            <person name="Kagale S."/>
            <person name="Clarke W.E."/>
            <person name="Town C.D."/>
            <person name="Nixon J."/>
            <person name="Krishnakumar V."/>
            <person name="Bidwell S.L."/>
            <person name="Denoeud F."/>
            <person name="Belcram H."/>
            <person name="Links M.G."/>
            <person name="Just J."/>
            <person name="Clarke C."/>
            <person name="Bender T."/>
            <person name="Huebert T."/>
            <person name="Mason A.S."/>
            <person name="Pires J.C."/>
            <person name="Barker G."/>
            <person name="Moore J."/>
            <person name="Walley P.G."/>
            <person name="Manoli S."/>
            <person name="Batley J."/>
            <person name="Edwards D."/>
            <person name="Nelson M.N."/>
            <person name="Wang X."/>
            <person name="Paterson A.H."/>
            <person name="King G."/>
            <person name="Bancroft I."/>
            <person name="Chalhoub B."/>
            <person name="Sharpe A.G."/>
        </authorList>
    </citation>
    <scope>NUCLEOTIDE SEQUENCE</scope>
    <source>
        <strain evidence="1 2">cv. TO1000</strain>
    </source>
</reference>
<reference evidence="1" key="2">
    <citation type="submission" date="2015-03" db="UniProtKB">
        <authorList>
            <consortium name="EnsemblPlants"/>
        </authorList>
    </citation>
    <scope>IDENTIFICATION</scope>
</reference>
<name>A0A0D3BGH5_BRAOL</name>
<evidence type="ECO:0000313" key="1">
    <source>
        <dbReference type="EnsemblPlants" id="Bo3g115060.1"/>
    </source>
</evidence>